<evidence type="ECO:0000313" key="3">
    <source>
        <dbReference type="Proteomes" id="UP001154282"/>
    </source>
</evidence>
<evidence type="ECO:0000313" key="2">
    <source>
        <dbReference type="EMBL" id="CAI0455476.1"/>
    </source>
</evidence>
<comment type="caution">
    <text evidence="2">The sequence shown here is derived from an EMBL/GenBank/DDBJ whole genome shotgun (WGS) entry which is preliminary data.</text>
</comment>
<feature type="domain" description="EDS1 EP" evidence="1">
    <location>
        <begin position="17"/>
        <end position="220"/>
    </location>
</feature>
<dbReference type="GO" id="GO:0006952">
    <property type="term" value="P:defense response"/>
    <property type="evidence" value="ECO:0007669"/>
    <property type="project" value="InterPro"/>
</dbReference>
<gene>
    <name evidence="2" type="ORF">LITE_LOCUS32347</name>
</gene>
<dbReference type="GO" id="GO:0052689">
    <property type="term" value="F:carboxylic ester hydrolase activity"/>
    <property type="evidence" value="ECO:0007669"/>
    <property type="project" value="InterPro"/>
</dbReference>
<dbReference type="AlphaFoldDB" id="A0AAV0NA68"/>
<dbReference type="PANTHER" id="PTHR46898">
    <property type="entry name" value="SENESCENCE-ASSOCIATED CARBOXYLESTERASE 101"/>
    <property type="match status" value="1"/>
</dbReference>
<accession>A0AAV0NA68</accession>
<proteinExistence type="predicted"/>
<dbReference type="InterPro" id="IPR044603">
    <property type="entry name" value="SAG101-like"/>
</dbReference>
<dbReference type="InterPro" id="IPR041266">
    <property type="entry name" value="EDS1_EP"/>
</dbReference>
<name>A0AAV0NA68_9ROSI</name>
<dbReference type="Proteomes" id="UP001154282">
    <property type="component" value="Unassembled WGS sequence"/>
</dbReference>
<dbReference type="Pfam" id="PF18117">
    <property type="entry name" value="EDS1_EP"/>
    <property type="match status" value="1"/>
</dbReference>
<protein>
    <recommendedName>
        <fullName evidence="1">EDS1 EP domain-containing protein</fullName>
    </recommendedName>
</protein>
<keyword evidence="3" id="KW-1185">Reference proteome</keyword>
<sequence length="244" mass="28778">MDPSRKLNDIKIKMAFLEWYKKDCKNKGVGYYDSYKNQRATSDMDIAKHKKYLTNYWKEMVEEAESHPQKEGAYVRMTWLYAGNTYRKMVEPLDIAEYYRKTENRDYVKQGRSKHYVLLEKWWKEDCESHHPMDLLSKKRNVDGNFTEDSCFWAHVEEARFSCGQKGSGGGGESSEAKNRLVEFQRYVMEQIENYAVDSEIFLRESSFMVWWKEFQEIVAIVGSGSSSLVEYMKSGMYLSYGSP</sequence>
<organism evidence="2 3">
    <name type="scientific">Linum tenue</name>
    <dbReference type="NCBI Taxonomy" id="586396"/>
    <lineage>
        <taxon>Eukaryota</taxon>
        <taxon>Viridiplantae</taxon>
        <taxon>Streptophyta</taxon>
        <taxon>Embryophyta</taxon>
        <taxon>Tracheophyta</taxon>
        <taxon>Spermatophyta</taxon>
        <taxon>Magnoliopsida</taxon>
        <taxon>eudicotyledons</taxon>
        <taxon>Gunneridae</taxon>
        <taxon>Pentapetalae</taxon>
        <taxon>rosids</taxon>
        <taxon>fabids</taxon>
        <taxon>Malpighiales</taxon>
        <taxon>Linaceae</taxon>
        <taxon>Linum</taxon>
    </lineage>
</organism>
<reference evidence="2" key="1">
    <citation type="submission" date="2022-08" db="EMBL/GenBank/DDBJ databases">
        <authorList>
            <person name="Gutierrez-Valencia J."/>
        </authorList>
    </citation>
    <scope>NUCLEOTIDE SEQUENCE</scope>
</reference>
<dbReference type="EMBL" id="CAMGYJ010000008">
    <property type="protein sequence ID" value="CAI0455476.1"/>
    <property type="molecule type" value="Genomic_DNA"/>
</dbReference>
<dbReference type="PANTHER" id="PTHR46898:SF3">
    <property type="entry name" value="FUNGAL LIPASE-LIKE DOMAIN-CONTAINING PROTEIN"/>
    <property type="match status" value="1"/>
</dbReference>
<evidence type="ECO:0000259" key="1">
    <source>
        <dbReference type="Pfam" id="PF18117"/>
    </source>
</evidence>